<evidence type="ECO:0000256" key="1">
    <source>
        <dbReference type="ARBA" id="ARBA00007553"/>
    </source>
</evidence>
<dbReference type="RefSeq" id="XP_030762766.1">
    <property type="nucleotide sequence ID" value="XM_030906906.1"/>
</dbReference>
<name>A0A6J2YHM2_SITOR</name>
<dbReference type="GeneID" id="115887466"/>
<dbReference type="GO" id="GO:0009253">
    <property type="term" value="P:peptidoglycan catabolic process"/>
    <property type="evidence" value="ECO:0007669"/>
    <property type="project" value="InterPro"/>
</dbReference>
<sequence length="340" mass="38084">MTERCELSDNDEAAKQSTTSLQINNWCENEDNSTLDNTKQGTEEANDIEYCLELIPNLNDDAHSLIIEGTSQTKHENRIENLAANNVGAIHIGDRIYVNGDAEFTGNIGGSIYQKRLRESLENRSDCTKKVRWKIILAVVILCIIAIVVIICPKNTTEVGFLVNRSLWNAENALNSTSIGEIKLIIASQAGGDFCYDFHNCSIRVAEIQKEDMKIHHFPDIRYNFLIGGDGRIYEGRGWDKRNEIKEDTIDVGFVGNYANTSLSDKMLTGLDNLIQEGSNLNRIRLEIVHVICSDQMIKSNVSMDVQLCKDIANFKYHSDISDDAGGDLIAFDQAEDENL</sequence>
<dbReference type="InterPro" id="IPR015510">
    <property type="entry name" value="PGRP"/>
</dbReference>
<dbReference type="AlphaFoldDB" id="A0A6J2YHM2"/>
<dbReference type="Gene3D" id="3.40.80.10">
    <property type="entry name" value="Peptidoglycan recognition protein-like"/>
    <property type="match status" value="1"/>
</dbReference>
<keyword evidence="4" id="KW-0472">Membrane</keyword>
<proteinExistence type="inferred from homology"/>
<keyword evidence="4" id="KW-1133">Transmembrane helix</keyword>
<dbReference type="GO" id="GO:0045087">
    <property type="term" value="P:innate immune response"/>
    <property type="evidence" value="ECO:0007669"/>
    <property type="project" value="UniProtKB-KW"/>
</dbReference>
<accession>A0A6J2YHM2</accession>
<keyword evidence="4" id="KW-0812">Transmembrane</keyword>
<dbReference type="Pfam" id="PF01510">
    <property type="entry name" value="Amidase_2"/>
    <property type="match status" value="1"/>
</dbReference>
<keyword evidence="3" id="KW-0391">Immunity</keyword>
<organism evidence="6 7">
    <name type="scientific">Sitophilus oryzae</name>
    <name type="common">Rice weevil</name>
    <name type="synonym">Curculio oryzae</name>
    <dbReference type="NCBI Taxonomy" id="7048"/>
    <lineage>
        <taxon>Eukaryota</taxon>
        <taxon>Metazoa</taxon>
        <taxon>Ecdysozoa</taxon>
        <taxon>Arthropoda</taxon>
        <taxon>Hexapoda</taxon>
        <taxon>Insecta</taxon>
        <taxon>Pterygota</taxon>
        <taxon>Neoptera</taxon>
        <taxon>Endopterygota</taxon>
        <taxon>Coleoptera</taxon>
        <taxon>Polyphaga</taxon>
        <taxon>Cucujiformia</taxon>
        <taxon>Curculionidae</taxon>
        <taxon>Dryophthorinae</taxon>
        <taxon>Sitophilus</taxon>
    </lineage>
</organism>
<dbReference type="SMART" id="SM00701">
    <property type="entry name" value="PGRP"/>
    <property type="match status" value="1"/>
</dbReference>
<dbReference type="InterPro" id="IPR006619">
    <property type="entry name" value="PGRP_domain_met/bac"/>
</dbReference>
<comment type="similarity">
    <text evidence="1">Belongs to the N-acetylmuramoyl-L-alanine amidase 2 family.</text>
</comment>
<feature type="transmembrane region" description="Helical" evidence="4">
    <location>
        <begin position="133"/>
        <end position="151"/>
    </location>
</feature>
<evidence type="ECO:0000256" key="2">
    <source>
        <dbReference type="ARBA" id="ARBA00022588"/>
    </source>
</evidence>
<evidence type="ECO:0000313" key="6">
    <source>
        <dbReference type="Proteomes" id="UP000504635"/>
    </source>
</evidence>
<reference evidence="7" key="1">
    <citation type="submission" date="2025-08" db="UniProtKB">
        <authorList>
            <consortium name="RefSeq"/>
        </authorList>
    </citation>
    <scope>IDENTIFICATION</scope>
    <source>
        <tissue evidence="7">Gonads</tissue>
    </source>
</reference>
<dbReference type="PANTHER" id="PTHR11022:SF41">
    <property type="entry name" value="PEPTIDOGLYCAN-RECOGNITION PROTEIN LC-RELATED"/>
    <property type="match status" value="1"/>
</dbReference>
<dbReference type="GO" id="GO:0008270">
    <property type="term" value="F:zinc ion binding"/>
    <property type="evidence" value="ECO:0007669"/>
    <property type="project" value="InterPro"/>
</dbReference>
<dbReference type="Proteomes" id="UP000504635">
    <property type="component" value="Unplaced"/>
</dbReference>
<keyword evidence="2" id="KW-0399">Innate immunity</keyword>
<dbReference type="OrthoDB" id="10001926at2759"/>
<dbReference type="CDD" id="cd06583">
    <property type="entry name" value="PGRP"/>
    <property type="match status" value="1"/>
</dbReference>
<dbReference type="InterPro" id="IPR036505">
    <property type="entry name" value="Amidase/PGRP_sf"/>
</dbReference>
<gene>
    <name evidence="7" type="primary">LOC115887466</name>
</gene>
<evidence type="ECO:0000256" key="3">
    <source>
        <dbReference type="ARBA" id="ARBA00022859"/>
    </source>
</evidence>
<dbReference type="SUPFAM" id="SSF55846">
    <property type="entry name" value="N-acetylmuramoyl-L-alanine amidase-like"/>
    <property type="match status" value="1"/>
</dbReference>
<dbReference type="PANTHER" id="PTHR11022">
    <property type="entry name" value="PEPTIDOGLYCAN RECOGNITION PROTEIN"/>
    <property type="match status" value="1"/>
</dbReference>
<evidence type="ECO:0000256" key="4">
    <source>
        <dbReference type="SAM" id="Phobius"/>
    </source>
</evidence>
<evidence type="ECO:0000259" key="5">
    <source>
        <dbReference type="SMART" id="SM00701"/>
    </source>
</evidence>
<feature type="domain" description="Peptidoglycan recognition protein family" evidence="5">
    <location>
        <begin position="160"/>
        <end position="298"/>
    </location>
</feature>
<keyword evidence="6" id="KW-1185">Reference proteome</keyword>
<dbReference type="InterPro" id="IPR002502">
    <property type="entry name" value="Amidase_domain"/>
</dbReference>
<protein>
    <submittedName>
        <fullName evidence="7">Peptidoglycan-recognition protein SC1a/b-like isoform X7</fullName>
    </submittedName>
</protein>
<evidence type="ECO:0000313" key="7">
    <source>
        <dbReference type="RefSeq" id="XP_030762766.1"/>
    </source>
</evidence>
<dbReference type="GO" id="GO:0008745">
    <property type="term" value="F:N-acetylmuramoyl-L-alanine amidase activity"/>
    <property type="evidence" value="ECO:0007669"/>
    <property type="project" value="InterPro"/>
</dbReference>